<sequence>MILHAYFARRFAATFFLVLGIFLGVVLLIDLVDQVRRFEGDGVAFSALVGLTLLSVPQTLYTILPLITIIATLTLFLTLARTSELVVSRASGRSAIKALYGPVAVMLLIGIVAVGAYNPVVAAATAQYDRLSDRLRGIPAPTLSVGDEGLWLRQADGMGGRTVIAAEAMGGGGTELEDVSFYRFDAEGTVRARVDATSATLADGQWALRDAKRWDFTLPNPEADARRFDTWNVPSDLSADYIADSFADPDEIPIWKLPGFIADMEAAGFSPQRHLVYFHSELATPLMLTAMMLVGAGFTMRHTRFGRTGSMVLAALATGFGLFFLRDFAQILGENGQISPILAAWGPPVASLCLPLGLILHWEDG</sequence>
<protein>
    <submittedName>
        <fullName evidence="7">Lipopolysaccharide export system permease protein LptG</fullName>
    </submittedName>
</protein>
<accession>A0A1Y5T7W8</accession>
<feature type="transmembrane region" description="Helical" evidence="6">
    <location>
        <begin position="98"/>
        <end position="117"/>
    </location>
</feature>
<name>A0A1Y5T7W8_9RHOB</name>
<evidence type="ECO:0000313" key="8">
    <source>
        <dbReference type="Proteomes" id="UP000193870"/>
    </source>
</evidence>
<evidence type="ECO:0000313" key="7">
    <source>
        <dbReference type="EMBL" id="SLN57789.1"/>
    </source>
</evidence>
<feature type="transmembrane region" description="Helical" evidence="6">
    <location>
        <begin position="44"/>
        <end position="77"/>
    </location>
</feature>
<proteinExistence type="predicted"/>
<dbReference type="InterPro" id="IPR005495">
    <property type="entry name" value="LptG/LptF_permease"/>
</dbReference>
<dbReference type="Pfam" id="PF03739">
    <property type="entry name" value="LptF_LptG"/>
    <property type="match status" value="1"/>
</dbReference>
<keyword evidence="2" id="KW-1003">Cell membrane</keyword>
<dbReference type="EMBL" id="FWFV01000008">
    <property type="protein sequence ID" value="SLN57789.1"/>
    <property type="molecule type" value="Genomic_DNA"/>
</dbReference>
<dbReference type="RefSeq" id="WP_085854805.1">
    <property type="nucleotide sequence ID" value="NZ_FOPF01000008.1"/>
</dbReference>
<evidence type="ECO:0000256" key="2">
    <source>
        <dbReference type="ARBA" id="ARBA00022475"/>
    </source>
</evidence>
<evidence type="ECO:0000256" key="4">
    <source>
        <dbReference type="ARBA" id="ARBA00022989"/>
    </source>
</evidence>
<evidence type="ECO:0000256" key="3">
    <source>
        <dbReference type="ARBA" id="ARBA00022692"/>
    </source>
</evidence>
<keyword evidence="8" id="KW-1185">Reference proteome</keyword>
<comment type="subcellular location">
    <subcellularLocation>
        <location evidence="1">Cell membrane</location>
        <topology evidence="1">Multi-pass membrane protein</topology>
    </subcellularLocation>
</comment>
<dbReference type="PANTHER" id="PTHR33529:SF2">
    <property type="entry name" value="LIPOPOLYSACCHARIDE EXPORT SYSTEM PERMEASE PROTEIN LPTG"/>
    <property type="match status" value="1"/>
</dbReference>
<feature type="transmembrane region" description="Helical" evidence="6">
    <location>
        <begin position="312"/>
        <end position="332"/>
    </location>
</feature>
<dbReference type="PANTHER" id="PTHR33529">
    <property type="entry name" value="SLR0882 PROTEIN-RELATED"/>
    <property type="match status" value="1"/>
</dbReference>
<organism evidence="7 8">
    <name type="scientific">Palleronia marisminoris</name>
    <dbReference type="NCBI Taxonomy" id="315423"/>
    <lineage>
        <taxon>Bacteria</taxon>
        <taxon>Pseudomonadati</taxon>
        <taxon>Pseudomonadota</taxon>
        <taxon>Alphaproteobacteria</taxon>
        <taxon>Rhodobacterales</taxon>
        <taxon>Roseobacteraceae</taxon>
        <taxon>Palleronia</taxon>
    </lineage>
</organism>
<evidence type="ECO:0000256" key="1">
    <source>
        <dbReference type="ARBA" id="ARBA00004651"/>
    </source>
</evidence>
<evidence type="ECO:0000256" key="5">
    <source>
        <dbReference type="ARBA" id="ARBA00023136"/>
    </source>
</evidence>
<feature type="transmembrane region" description="Helical" evidence="6">
    <location>
        <begin position="338"/>
        <end position="360"/>
    </location>
</feature>
<reference evidence="7 8" key="1">
    <citation type="submission" date="2017-03" db="EMBL/GenBank/DDBJ databases">
        <authorList>
            <person name="Afonso C.L."/>
            <person name="Miller P.J."/>
            <person name="Scott M.A."/>
            <person name="Spackman E."/>
            <person name="Goraichik I."/>
            <person name="Dimitrov K.M."/>
            <person name="Suarez D.L."/>
            <person name="Swayne D.E."/>
        </authorList>
    </citation>
    <scope>NUCLEOTIDE SEQUENCE [LARGE SCALE GENOMIC DNA]</scope>
    <source>
        <strain evidence="7 8">CECT 7066</strain>
    </source>
</reference>
<feature type="transmembrane region" description="Helical" evidence="6">
    <location>
        <begin position="12"/>
        <end position="32"/>
    </location>
</feature>
<dbReference type="GO" id="GO:0055085">
    <property type="term" value="P:transmembrane transport"/>
    <property type="evidence" value="ECO:0007669"/>
    <property type="project" value="InterPro"/>
</dbReference>
<dbReference type="InterPro" id="IPR030923">
    <property type="entry name" value="LptG"/>
</dbReference>
<evidence type="ECO:0000256" key="6">
    <source>
        <dbReference type="SAM" id="Phobius"/>
    </source>
</evidence>
<dbReference type="NCBIfam" id="TIGR04408">
    <property type="entry name" value="LptG_lptG"/>
    <property type="match status" value="1"/>
</dbReference>
<keyword evidence="4 6" id="KW-1133">Transmembrane helix</keyword>
<keyword evidence="3 6" id="KW-0812">Transmembrane</keyword>
<feature type="transmembrane region" description="Helical" evidence="6">
    <location>
        <begin position="282"/>
        <end position="300"/>
    </location>
</feature>
<dbReference type="GO" id="GO:0043190">
    <property type="term" value="C:ATP-binding cassette (ABC) transporter complex"/>
    <property type="evidence" value="ECO:0007669"/>
    <property type="project" value="InterPro"/>
</dbReference>
<dbReference type="Proteomes" id="UP000193870">
    <property type="component" value="Unassembled WGS sequence"/>
</dbReference>
<dbReference type="OrthoDB" id="9798468at2"/>
<dbReference type="STRING" id="315423.SAMN04488020_10892"/>
<dbReference type="AlphaFoldDB" id="A0A1Y5T7W8"/>
<gene>
    <name evidence="7" type="primary">lptG</name>
    <name evidence="7" type="ORF">PAM7066_02800</name>
</gene>
<dbReference type="GO" id="GO:0015920">
    <property type="term" value="P:lipopolysaccharide transport"/>
    <property type="evidence" value="ECO:0007669"/>
    <property type="project" value="TreeGrafter"/>
</dbReference>
<keyword evidence="5 6" id="KW-0472">Membrane</keyword>